<evidence type="ECO:0000259" key="6">
    <source>
        <dbReference type="PROSITE" id="PS50977"/>
    </source>
</evidence>
<evidence type="ECO:0000313" key="8">
    <source>
        <dbReference type="Proteomes" id="UP000284824"/>
    </source>
</evidence>
<dbReference type="Pfam" id="PF00440">
    <property type="entry name" value="TetR_N"/>
    <property type="match status" value="1"/>
</dbReference>
<dbReference type="SUPFAM" id="SSF46689">
    <property type="entry name" value="Homeodomain-like"/>
    <property type="match status" value="1"/>
</dbReference>
<dbReference type="GO" id="GO:0000976">
    <property type="term" value="F:transcription cis-regulatory region binding"/>
    <property type="evidence" value="ECO:0007669"/>
    <property type="project" value="TreeGrafter"/>
</dbReference>
<dbReference type="Proteomes" id="UP000284824">
    <property type="component" value="Unassembled WGS sequence"/>
</dbReference>
<dbReference type="InterPro" id="IPR036271">
    <property type="entry name" value="Tet_transcr_reg_TetR-rel_C_sf"/>
</dbReference>
<keyword evidence="2" id="KW-0805">Transcription regulation</keyword>
<dbReference type="InterPro" id="IPR050109">
    <property type="entry name" value="HTH-type_TetR-like_transc_reg"/>
</dbReference>
<dbReference type="InterPro" id="IPR009057">
    <property type="entry name" value="Homeodomain-like_sf"/>
</dbReference>
<dbReference type="InterPro" id="IPR003012">
    <property type="entry name" value="Tet_transcr_reg_TetR"/>
</dbReference>
<dbReference type="AlphaFoldDB" id="A0A438MHU7"/>
<evidence type="ECO:0000256" key="4">
    <source>
        <dbReference type="ARBA" id="ARBA00023163"/>
    </source>
</evidence>
<dbReference type="InterPro" id="IPR001647">
    <property type="entry name" value="HTH_TetR"/>
</dbReference>
<comment type="caution">
    <text evidence="7">The sequence shown here is derived from an EMBL/GenBank/DDBJ whole genome shotgun (WGS) entry which is preliminary data.</text>
</comment>
<dbReference type="PROSITE" id="PS50977">
    <property type="entry name" value="HTH_TETR_2"/>
    <property type="match status" value="1"/>
</dbReference>
<evidence type="ECO:0000313" key="7">
    <source>
        <dbReference type="EMBL" id="RVX45138.1"/>
    </source>
</evidence>
<feature type="domain" description="HTH tetR-type" evidence="6">
    <location>
        <begin position="6"/>
        <end position="66"/>
    </location>
</feature>
<dbReference type="Pfam" id="PF02909">
    <property type="entry name" value="TetR_C_1"/>
    <property type="match status" value="1"/>
</dbReference>
<accession>A0A438MHU7</accession>
<feature type="DNA-binding region" description="H-T-H motif" evidence="5">
    <location>
        <begin position="29"/>
        <end position="48"/>
    </location>
</feature>
<dbReference type="EMBL" id="SAUN01000001">
    <property type="protein sequence ID" value="RVX45138.1"/>
    <property type="molecule type" value="Genomic_DNA"/>
</dbReference>
<dbReference type="SUPFAM" id="SSF48498">
    <property type="entry name" value="Tetracyclin repressor-like, C-terminal domain"/>
    <property type="match status" value="1"/>
</dbReference>
<evidence type="ECO:0000256" key="1">
    <source>
        <dbReference type="ARBA" id="ARBA00022491"/>
    </source>
</evidence>
<keyword evidence="1" id="KW-0678">Repressor</keyword>
<dbReference type="OrthoDB" id="329481at2"/>
<proteinExistence type="predicted"/>
<evidence type="ECO:0000256" key="3">
    <source>
        <dbReference type="ARBA" id="ARBA00023125"/>
    </source>
</evidence>
<sequence length="223" mass="24855">MPRRPVLSHDRIIDAAVRVADRGGLVQVSMRNVGKELGVEAMSLYHHLAGKDALLDGLANWIFSQIDLPDPRQPWRQAMIDRAASARAVLSKHPWALGLIESRRSPGPALLRHHDSVLGCLRRNGFSIALAAHAFSAIDAYIYGFVLTELNLPFDADEGVDEFAGEMQQRLPADVYPHLAEMLAEHVTHRDYAFADEFEYGLDLILDSLEARLAGHEAPRSRY</sequence>
<name>A0A438MHU7_9ACTN</name>
<protein>
    <submittedName>
        <fullName evidence="7">TetR family transcriptional regulator</fullName>
    </submittedName>
</protein>
<keyword evidence="8" id="KW-1185">Reference proteome</keyword>
<dbReference type="PRINTS" id="PR00400">
    <property type="entry name" value="TETREPRESSOR"/>
</dbReference>
<gene>
    <name evidence="7" type="ORF">EDD27_7916</name>
</gene>
<evidence type="ECO:0000256" key="5">
    <source>
        <dbReference type="PROSITE-ProRule" id="PRU00335"/>
    </source>
</evidence>
<dbReference type="PANTHER" id="PTHR30055:SF151">
    <property type="entry name" value="TRANSCRIPTIONAL REGULATORY PROTEIN"/>
    <property type="match status" value="1"/>
</dbReference>
<dbReference type="GO" id="GO:0003700">
    <property type="term" value="F:DNA-binding transcription factor activity"/>
    <property type="evidence" value="ECO:0007669"/>
    <property type="project" value="TreeGrafter"/>
</dbReference>
<reference evidence="7 8" key="1">
    <citation type="submission" date="2019-01" db="EMBL/GenBank/DDBJ databases">
        <title>Sequencing the genomes of 1000 actinobacteria strains.</title>
        <authorList>
            <person name="Klenk H.-P."/>
        </authorList>
    </citation>
    <scope>NUCLEOTIDE SEQUENCE [LARGE SCALE GENOMIC DNA]</scope>
    <source>
        <strain evidence="7 8">DSM 43925</strain>
    </source>
</reference>
<dbReference type="PANTHER" id="PTHR30055">
    <property type="entry name" value="HTH-TYPE TRANSCRIPTIONAL REGULATOR RUTR"/>
    <property type="match status" value="1"/>
</dbReference>
<organism evidence="7 8">
    <name type="scientific">Nonomuraea polychroma</name>
    <dbReference type="NCBI Taxonomy" id="46176"/>
    <lineage>
        <taxon>Bacteria</taxon>
        <taxon>Bacillati</taxon>
        <taxon>Actinomycetota</taxon>
        <taxon>Actinomycetes</taxon>
        <taxon>Streptosporangiales</taxon>
        <taxon>Streptosporangiaceae</taxon>
        <taxon>Nonomuraea</taxon>
    </lineage>
</organism>
<dbReference type="InterPro" id="IPR004111">
    <property type="entry name" value="Repressor_TetR_C"/>
</dbReference>
<dbReference type="Gene3D" id="1.10.10.60">
    <property type="entry name" value="Homeodomain-like"/>
    <property type="match status" value="1"/>
</dbReference>
<dbReference type="PRINTS" id="PR00455">
    <property type="entry name" value="HTHTETR"/>
</dbReference>
<evidence type="ECO:0000256" key="2">
    <source>
        <dbReference type="ARBA" id="ARBA00023015"/>
    </source>
</evidence>
<dbReference type="GO" id="GO:0045892">
    <property type="term" value="P:negative regulation of DNA-templated transcription"/>
    <property type="evidence" value="ECO:0007669"/>
    <property type="project" value="InterPro"/>
</dbReference>
<keyword evidence="4" id="KW-0804">Transcription</keyword>
<keyword evidence="3 5" id="KW-0238">DNA-binding</keyword>
<dbReference type="RefSeq" id="WP_127936800.1">
    <property type="nucleotide sequence ID" value="NZ_SAUN01000001.1"/>
</dbReference>
<dbReference type="Gene3D" id="1.10.357.10">
    <property type="entry name" value="Tetracycline Repressor, domain 2"/>
    <property type="match status" value="1"/>
</dbReference>
<dbReference type="GO" id="GO:0046677">
    <property type="term" value="P:response to antibiotic"/>
    <property type="evidence" value="ECO:0007669"/>
    <property type="project" value="InterPro"/>
</dbReference>